<keyword evidence="2" id="KW-0805">Transcription regulation</keyword>
<dbReference type="PANTHER" id="PTHR31541:SF28">
    <property type="entry name" value="TF-B3 DOMAIN-CONTAINING PROTEIN"/>
    <property type="match status" value="1"/>
</dbReference>
<dbReference type="STRING" id="218851.A0A2G5CKU9"/>
<reference evidence="6 7" key="1">
    <citation type="submission" date="2017-09" db="EMBL/GenBank/DDBJ databases">
        <title>WGS assembly of Aquilegia coerulea Goldsmith.</title>
        <authorList>
            <person name="Hodges S."/>
            <person name="Kramer E."/>
            <person name="Nordborg M."/>
            <person name="Tomkins J."/>
            <person name="Borevitz J."/>
            <person name="Derieg N."/>
            <person name="Yan J."/>
            <person name="Mihaltcheva S."/>
            <person name="Hayes R.D."/>
            <person name="Rokhsar D."/>
        </authorList>
    </citation>
    <scope>NUCLEOTIDE SEQUENCE [LARGE SCALE GENOMIC DNA]</scope>
    <source>
        <strain evidence="7">cv. Goldsmith</strain>
    </source>
</reference>
<evidence type="ECO:0000256" key="2">
    <source>
        <dbReference type="ARBA" id="ARBA00023015"/>
    </source>
</evidence>
<evidence type="ECO:0000256" key="3">
    <source>
        <dbReference type="ARBA" id="ARBA00023125"/>
    </source>
</evidence>
<evidence type="ECO:0000256" key="5">
    <source>
        <dbReference type="ARBA" id="ARBA00023242"/>
    </source>
</evidence>
<dbReference type="PANTHER" id="PTHR31541">
    <property type="entry name" value="B3 DOMAIN PLANT PROTEIN-RELATED"/>
    <property type="match status" value="1"/>
</dbReference>
<dbReference type="AlphaFoldDB" id="A0A2G5CKU9"/>
<accession>A0A2G5CKU9</accession>
<dbReference type="InterPro" id="IPR005508">
    <property type="entry name" value="At2g31720-like"/>
</dbReference>
<dbReference type="GO" id="GO:0003677">
    <property type="term" value="F:DNA binding"/>
    <property type="evidence" value="ECO:0007669"/>
    <property type="project" value="UniProtKB-KW"/>
</dbReference>
<dbReference type="Gene3D" id="2.40.330.10">
    <property type="entry name" value="DNA-binding pseudobarrel domain"/>
    <property type="match status" value="1"/>
</dbReference>
<dbReference type="InterPro" id="IPR015300">
    <property type="entry name" value="DNA-bd_pseudobarrel_sf"/>
</dbReference>
<dbReference type="InterPro" id="IPR003340">
    <property type="entry name" value="B3_DNA-bd"/>
</dbReference>
<evidence type="ECO:0008006" key="8">
    <source>
        <dbReference type="Google" id="ProtNLM"/>
    </source>
</evidence>
<evidence type="ECO:0000256" key="4">
    <source>
        <dbReference type="ARBA" id="ARBA00023163"/>
    </source>
</evidence>
<dbReference type="Proteomes" id="UP000230069">
    <property type="component" value="Unassembled WGS sequence"/>
</dbReference>
<dbReference type="GO" id="GO:0005634">
    <property type="term" value="C:nucleus"/>
    <property type="evidence" value="ECO:0007669"/>
    <property type="project" value="UniProtKB-SubCell"/>
</dbReference>
<dbReference type="OrthoDB" id="668173at2759"/>
<dbReference type="CDD" id="cd10017">
    <property type="entry name" value="B3_DNA"/>
    <property type="match status" value="1"/>
</dbReference>
<comment type="subcellular location">
    <subcellularLocation>
        <location evidence="1">Nucleus</location>
    </subcellularLocation>
</comment>
<dbReference type="InParanoid" id="A0A2G5CKU9"/>
<keyword evidence="5" id="KW-0539">Nucleus</keyword>
<keyword evidence="4" id="KW-0804">Transcription</keyword>
<name>A0A2G5CKU9_AQUCA</name>
<sequence>MMNGRDGATSSAITVQLSEVRPAAAAQLFFFPQLKRLTNYKANNFNHNSLGLEEEKENNSVQEEKQAANNLLHMRYTPVKDIKSFIKLGESLGRLPPIKELHGLIGQCTTRSFRKILTESDVRDNQARLIIHAKFAKEAIKPLLRPNEKLSEGITAIMYDHRGKVYNMKYKQWTDKPHVIFGDWLKFCKEHKLIALVHRIRLWAFRHSETDKLCFAITWELRALKIIEYRPEKKIENNNKRKRKN</sequence>
<protein>
    <recommendedName>
        <fullName evidence="8">TF-B3 domain-containing protein</fullName>
    </recommendedName>
</protein>
<proteinExistence type="predicted"/>
<gene>
    <name evidence="6" type="ORF">AQUCO_04900035v1</name>
</gene>
<keyword evidence="7" id="KW-1185">Reference proteome</keyword>
<evidence type="ECO:0000313" key="6">
    <source>
        <dbReference type="EMBL" id="PIA31457.1"/>
    </source>
</evidence>
<evidence type="ECO:0000313" key="7">
    <source>
        <dbReference type="Proteomes" id="UP000230069"/>
    </source>
</evidence>
<evidence type="ECO:0000256" key="1">
    <source>
        <dbReference type="ARBA" id="ARBA00004123"/>
    </source>
</evidence>
<organism evidence="6 7">
    <name type="scientific">Aquilegia coerulea</name>
    <name type="common">Rocky mountain columbine</name>
    <dbReference type="NCBI Taxonomy" id="218851"/>
    <lineage>
        <taxon>Eukaryota</taxon>
        <taxon>Viridiplantae</taxon>
        <taxon>Streptophyta</taxon>
        <taxon>Embryophyta</taxon>
        <taxon>Tracheophyta</taxon>
        <taxon>Spermatophyta</taxon>
        <taxon>Magnoliopsida</taxon>
        <taxon>Ranunculales</taxon>
        <taxon>Ranunculaceae</taxon>
        <taxon>Thalictroideae</taxon>
        <taxon>Aquilegia</taxon>
    </lineage>
</organism>
<dbReference type="EMBL" id="KZ305066">
    <property type="protein sequence ID" value="PIA31457.1"/>
    <property type="molecule type" value="Genomic_DNA"/>
</dbReference>
<dbReference type="SUPFAM" id="SSF101936">
    <property type="entry name" value="DNA-binding pseudobarrel domain"/>
    <property type="match status" value="1"/>
</dbReference>
<keyword evidence="3" id="KW-0238">DNA-binding</keyword>